<dbReference type="EMBL" id="CH991543">
    <property type="protein sequence ID" value="EDQ92609.1"/>
    <property type="molecule type" value="Genomic_DNA"/>
</dbReference>
<dbReference type="KEGG" id="mbr:MONBRDRAFT_13706"/>
<dbReference type="Pfam" id="PF00642">
    <property type="entry name" value="zf-CCCH"/>
    <property type="match status" value="1"/>
</dbReference>
<keyword evidence="4 5" id="KW-0862">Zinc</keyword>
<reference evidence="8 9" key="1">
    <citation type="journal article" date="2008" name="Nature">
        <title>The genome of the choanoflagellate Monosiga brevicollis and the origin of metazoans.</title>
        <authorList>
            <consortium name="JGI Sequencing"/>
            <person name="King N."/>
            <person name="Westbrook M.J."/>
            <person name="Young S.L."/>
            <person name="Kuo A."/>
            <person name="Abedin M."/>
            <person name="Chapman J."/>
            <person name="Fairclough S."/>
            <person name="Hellsten U."/>
            <person name="Isogai Y."/>
            <person name="Letunic I."/>
            <person name="Marr M."/>
            <person name="Pincus D."/>
            <person name="Putnam N."/>
            <person name="Rokas A."/>
            <person name="Wright K.J."/>
            <person name="Zuzow R."/>
            <person name="Dirks W."/>
            <person name="Good M."/>
            <person name="Goodstein D."/>
            <person name="Lemons D."/>
            <person name="Li W."/>
            <person name="Lyons J.B."/>
            <person name="Morris A."/>
            <person name="Nichols S."/>
            <person name="Richter D.J."/>
            <person name="Salamov A."/>
            <person name="Bork P."/>
            <person name="Lim W.A."/>
            <person name="Manning G."/>
            <person name="Miller W.T."/>
            <person name="McGinnis W."/>
            <person name="Shapiro H."/>
            <person name="Tjian R."/>
            <person name="Grigoriev I.V."/>
            <person name="Rokhsar D."/>
        </authorList>
    </citation>
    <scope>NUCLEOTIDE SEQUENCE [LARGE SCALE GENOMIC DNA]</scope>
    <source>
        <strain evidence="9">MX1 / ATCC 50154</strain>
    </source>
</reference>
<evidence type="ECO:0000256" key="6">
    <source>
        <dbReference type="SAM" id="MobiDB-lite"/>
    </source>
</evidence>
<evidence type="ECO:0000256" key="1">
    <source>
        <dbReference type="ARBA" id="ARBA00022723"/>
    </source>
</evidence>
<dbReference type="GO" id="GO:0045892">
    <property type="term" value="P:negative regulation of DNA-templated transcription"/>
    <property type="evidence" value="ECO:0007669"/>
    <property type="project" value="InterPro"/>
</dbReference>
<accession>A9UQJ4</accession>
<keyword evidence="9" id="KW-1185">Reference proteome</keyword>
<dbReference type="OMA" id="NKAGRTH"/>
<sequence>MDDLAPVASTSVPACEAPPALPPPGAKRASNSPAAPQTDAGNSSKRPKKSRSKRANKAGRTHAASSALAAPRKDTFCAYCKKDTDHDIYACPKLLARGRAPVPRRALTPEERLRTVPCQFHQHGRCQKGEACPFSHAEPQVHKQDLCKFFLSNDCKKGDACLYSHDPSLFPCRFYHTGGCDRTDCRFSHEPLT</sequence>
<dbReference type="GeneID" id="5887294"/>
<feature type="zinc finger region" description="C3H1-type" evidence="5">
    <location>
        <begin position="171"/>
        <end position="192"/>
    </location>
</feature>
<feature type="zinc finger region" description="C3H1-type" evidence="5">
    <location>
        <begin position="112"/>
        <end position="139"/>
    </location>
</feature>
<protein>
    <recommendedName>
        <fullName evidence="7">C3H1-type domain-containing protein</fullName>
    </recommendedName>
</protein>
<evidence type="ECO:0000256" key="5">
    <source>
        <dbReference type="PROSITE-ProRule" id="PRU00723"/>
    </source>
</evidence>
<name>A9UQJ4_MONBE</name>
<keyword evidence="1 5" id="KW-0479">Metal-binding</keyword>
<dbReference type="Pfam" id="PF14608">
    <property type="entry name" value="zf-CCCH_2"/>
    <property type="match status" value="2"/>
</dbReference>
<evidence type="ECO:0000256" key="2">
    <source>
        <dbReference type="ARBA" id="ARBA00022737"/>
    </source>
</evidence>
<organism evidence="8 9">
    <name type="scientific">Monosiga brevicollis</name>
    <name type="common">Choanoflagellate</name>
    <dbReference type="NCBI Taxonomy" id="81824"/>
    <lineage>
        <taxon>Eukaryota</taxon>
        <taxon>Choanoflagellata</taxon>
        <taxon>Craspedida</taxon>
        <taxon>Salpingoecidae</taxon>
        <taxon>Monosiga</taxon>
    </lineage>
</organism>
<dbReference type="Gene3D" id="1.20.120.1350">
    <property type="entry name" value="Pneumovirus matrix protein 2 (M2), zinc-binding domain"/>
    <property type="match status" value="1"/>
</dbReference>
<dbReference type="RefSeq" id="XP_001742371.1">
    <property type="nucleotide sequence ID" value="XM_001742319.1"/>
</dbReference>
<feature type="zinc finger region" description="C3H1-type" evidence="5">
    <location>
        <begin position="146"/>
        <end position="168"/>
    </location>
</feature>
<dbReference type="Gene3D" id="4.10.1000.10">
    <property type="entry name" value="Zinc finger, CCCH-type"/>
    <property type="match status" value="1"/>
</dbReference>
<evidence type="ECO:0000313" key="8">
    <source>
        <dbReference type="EMBL" id="EDQ92609.1"/>
    </source>
</evidence>
<feature type="compositionally biased region" description="Basic residues" evidence="6">
    <location>
        <begin position="45"/>
        <end position="60"/>
    </location>
</feature>
<dbReference type="GO" id="GO:0003723">
    <property type="term" value="F:RNA binding"/>
    <property type="evidence" value="ECO:0007669"/>
    <property type="project" value="InterPro"/>
</dbReference>
<feature type="domain" description="C3H1-type" evidence="7">
    <location>
        <begin position="112"/>
        <end position="139"/>
    </location>
</feature>
<keyword evidence="3 5" id="KW-0863">Zinc-finger</keyword>
<dbReference type="InParanoid" id="A9UQJ4"/>
<dbReference type="Proteomes" id="UP000001357">
    <property type="component" value="Unassembled WGS sequence"/>
</dbReference>
<dbReference type="InterPro" id="IPR045124">
    <property type="entry name" value="Su(sable)-like"/>
</dbReference>
<dbReference type="PANTHER" id="PTHR13119">
    <property type="entry name" value="ZINC FINGER CCCH DOMAIN-CONTAINING PROTEI"/>
    <property type="match status" value="1"/>
</dbReference>
<dbReference type="PANTHER" id="PTHR13119:SF12">
    <property type="entry name" value="PROTEIN SUPPRESSOR OF SABLE"/>
    <property type="match status" value="1"/>
</dbReference>
<feature type="domain" description="C3H1-type" evidence="7">
    <location>
        <begin position="171"/>
        <end position="192"/>
    </location>
</feature>
<dbReference type="AlphaFoldDB" id="A9UQJ4"/>
<evidence type="ECO:0000256" key="3">
    <source>
        <dbReference type="ARBA" id="ARBA00022771"/>
    </source>
</evidence>
<dbReference type="PROSITE" id="PS50103">
    <property type="entry name" value="ZF_C3H1"/>
    <property type="match status" value="3"/>
</dbReference>
<dbReference type="InterPro" id="IPR000571">
    <property type="entry name" value="Znf_CCCH"/>
</dbReference>
<dbReference type="SMART" id="SM00356">
    <property type="entry name" value="ZnF_C3H1"/>
    <property type="match status" value="3"/>
</dbReference>
<feature type="region of interest" description="Disordered" evidence="6">
    <location>
        <begin position="1"/>
        <end position="67"/>
    </location>
</feature>
<dbReference type="GO" id="GO:0008270">
    <property type="term" value="F:zinc ion binding"/>
    <property type="evidence" value="ECO:0007669"/>
    <property type="project" value="UniProtKB-KW"/>
</dbReference>
<gene>
    <name evidence="8" type="ORF">MONBRDRAFT_13706</name>
</gene>
<dbReference type="STRING" id="81824.A9UQJ4"/>
<dbReference type="InterPro" id="IPR036855">
    <property type="entry name" value="Znf_CCCH_sf"/>
</dbReference>
<dbReference type="eggNOG" id="KOG1040">
    <property type="taxonomic scope" value="Eukaryota"/>
</dbReference>
<evidence type="ECO:0000256" key="4">
    <source>
        <dbReference type="ARBA" id="ARBA00022833"/>
    </source>
</evidence>
<evidence type="ECO:0000259" key="7">
    <source>
        <dbReference type="PROSITE" id="PS50103"/>
    </source>
</evidence>
<keyword evidence="2" id="KW-0677">Repeat</keyword>
<feature type="non-terminal residue" evidence="8">
    <location>
        <position position="193"/>
    </location>
</feature>
<dbReference type="SUPFAM" id="SSF90229">
    <property type="entry name" value="CCCH zinc finger"/>
    <property type="match status" value="3"/>
</dbReference>
<evidence type="ECO:0000313" key="9">
    <source>
        <dbReference type="Proteomes" id="UP000001357"/>
    </source>
</evidence>
<proteinExistence type="predicted"/>
<feature type="domain" description="C3H1-type" evidence="7">
    <location>
        <begin position="146"/>
        <end position="168"/>
    </location>
</feature>